<feature type="transmembrane region" description="Helical" evidence="1">
    <location>
        <begin position="9"/>
        <end position="27"/>
    </location>
</feature>
<evidence type="ECO:0000256" key="1">
    <source>
        <dbReference type="SAM" id="Phobius"/>
    </source>
</evidence>
<keyword evidence="1" id="KW-0472">Membrane</keyword>
<dbReference type="SMART" id="SM00014">
    <property type="entry name" value="acidPPc"/>
    <property type="match status" value="1"/>
</dbReference>
<dbReference type="OrthoDB" id="9789113at2"/>
<dbReference type="EMBL" id="NGJY01000005">
    <property type="protein sequence ID" value="RSU01583.1"/>
    <property type="molecule type" value="Genomic_DNA"/>
</dbReference>
<dbReference type="PANTHER" id="PTHR14969">
    <property type="entry name" value="SPHINGOSINE-1-PHOSPHATE PHOSPHOHYDROLASE"/>
    <property type="match status" value="1"/>
</dbReference>
<organism evidence="3 4">
    <name type="scientific">Vagococcus fessus</name>
    <dbReference type="NCBI Taxonomy" id="120370"/>
    <lineage>
        <taxon>Bacteria</taxon>
        <taxon>Bacillati</taxon>
        <taxon>Bacillota</taxon>
        <taxon>Bacilli</taxon>
        <taxon>Lactobacillales</taxon>
        <taxon>Enterococcaceae</taxon>
        <taxon>Vagococcus</taxon>
    </lineage>
</organism>
<dbReference type="InterPro" id="IPR000326">
    <property type="entry name" value="PAP2/HPO"/>
</dbReference>
<sequence length="219" mass="24870">MHSSKHNNWYLAGSVSLVFFMILGYTVKFYESTLSFIDQPLTTAIRDTLTDTKTSFFTGVTQLGSSIGLMILLLITCLLLLKFKRKAEALWLLVNVGLIASLGNYLIKFLFQRPRPSIEHLVYANHYSFPSGHSMASILFYGTLIIISQLVIKNKIVRLISQLILGSLILLIGLSRVYLGVHYPTDIIGGYLLGLSWLLATYPLFQKQRFIWRFKGKQK</sequence>
<keyword evidence="4" id="KW-1185">Reference proteome</keyword>
<dbReference type="Gene3D" id="1.20.144.10">
    <property type="entry name" value="Phosphatidic acid phosphatase type 2/haloperoxidase"/>
    <property type="match status" value="2"/>
</dbReference>
<dbReference type="Pfam" id="PF01569">
    <property type="entry name" value="PAP2"/>
    <property type="match status" value="1"/>
</dbReference>
<feature type="domain" description="Phosphatidic acid phosphatase type 2/haloperoxidase" evidence="2">
    <location>
        <begin position="89"/>
        <end position="202"/>
    </location>
</feature>
<feature type="transmembrane region" description="Helical" evidence="1">
    <location>
        <begin position="131"/>
        <end position="152"/>
    </location>
</feature>
<dbReference type="CDD" id="cd03392">
    <property type="entry name" value="PAP2_like_2"/>
    <property type="match status" value="1"/>
</dbReference>
<comment type="caution">
    <text evidence="3">The sequence shown here is derived from an EMBL/GenBank/DDBJ whole genome shotgun (WGS) entry which is preliminary data.</text>
</comment>
<dbReference type="InterPro" id="IPR036938">
    <property type="entry name" value="PAP2/HPO_sf"/>
</dbReference>
<evidence type="ECO:0000313" key="3">
    <source>
        <dbReference type="EMBL" id="RSU01583.1"/>
    </source>
</evidence>
<dbReference type="AlphaFoldDB" id="A0A430A4C0"/>
<keyword evidence="1" id="KW-0812">Transmembrane</keyword>
<reference evidence="3 4" key="1">
    <citation type="submission" date="2017-05" db="EMBL/GenBank/DDBJ databases">
        <title>Vagococcus spp. assemblies.</title>
        <authorList>
            <person name="Gulvik C.A."/>
        </authorList>
    </citation>
    <scope>NUCLEOTIDE SEQUENCE [LARGE SCALE GENOMIC DNA]</scope>
    <source>
        <strain evidence="3 4">CCUG 41755</strain>
    </source>
</reference>
<dbReference type="SUPFAM" id="SSF48317">
    <property type="entry name" value="Acid phosphatase/Vanadium-dependent haloperoxidase"/>
    <property type="match status" value="1"/>
</dbReference>
<feature type="transmembrane region" description="Helical" evidence="1">
    <location>
        <begin position="90"/>
        <end position="111"/>
    </location>
</feature>
<feature type="transmembrane region" description="Helical" evidence="1">
    <location>
        <begin position="159"/>
        <end position="181"/>
    </location>
</feature>
<feature type="transmembrane region" description="Helical" evidence="1">
    <location>
        <begin position="187"/>
        <end position="205"/>
    </location>
</feature>
<proteinExistence type="predicted"/>
<accession>A0A430A4C0</accession>
<name>A0A430A4C0_9ENTE</name>
<feature type="transmembrane region" description="Helical" evidence="1">
    <location>
        <begin position="63"/>
        <end position="83"/>
    </location>
</feature>
<protein>
    <recommendedName>
        <fullName evidence="2">Phosphatidic acid phosphatase type 2/haloperoxidase domain-containing protein</fullName>
    </recommendedName>
</protein>
<gene>
    <name evidence="3" type="ORF">CBF31_10150</name>
</gene>
<dbReference type="PANTHER" id="PTHR14969:SF13">
    <property type="entry name" value="AT30094P"/>
    <property type="match status" value="1"/>
</dbReference>
<evidence type="ECO:0000313" key="4">
    <source>
        <dbReference type="Proteomes" id="UP000287101"/>
    </source>
</evidence>
<keyword evidence="1" id="KW-1133">Transmembrane helix</keyword>
<dbReference type="RefSeq" id="WP_126832640.1">
    <property type="nucleotide sequence ID" value="NZ_CBCRYB010000008.1"/>
</dbReference>
<evidence type="ECO:0000259" key="2">
    <source>
        <dbReference type="SMART" id="SM00014"/>
    </source>
</evidence>
<dbReference type="Proteomes" id="UP000287101">
    <property type="component" value="Unassembled WGS sequence"/>
</dbReference>